<evidence type="ECO:0000313" key="2">
    <source>
        <dbReference type="EMBL" id="GFE07202.1"/>
    </source>
</evidence>
<organism evidence="2 3">
    <name type="scientific">Streptomyces caniferus</name>
    <dbReference type="NCBI Taxonomy" id="285557"/>
    <lineage>
        <taxon>Bacteria</taxon>
        <taxon>Bacillati</taxon>
        <taxon>Actinomycetota</taxon>
        <taxon>Actinomycetes</taxon>
        <taxon>Kitasatosporales</taxon>
        <taxon>Streptomycetaceae</taxon>
        <taxon>Streptomyces</taxon>
    </lineage>
</organism>
<accession>A0A640S9K2</accession>
<dbReference type="AlphaFoldDB" id="A0A640S9K2"/>
<dbReference type="EMBL" id="BLIN01000004">
    <property type="protein sequence ID" value="GFE07202.1"/>
    <property type="molecule type" value="Genomic_DNA"/>
</dbReference>
<reference evidence="2 3" key="1">
    <citation type="submission" date="2019-12" db="EMBL/GenBank/DDBJ databases">
        <title>Whole genome shotgun sequence of Streptomyces caniferus NBRC 15389.</title>
        <authorList>
            <person name="Ichikawa N."/>
            <person name="Kimura A."/>
            <person name="Kitahashi Y."/>
            <person name="Komaki H."/>
            <person name="Tamura T."/>
        </authorList>
    </citation>
    <scope>NUCLEOTIDE SEQUENCE [LARGE SCALE GENOMIC DNA]</scope>
    <source>
        <strain evidence="2 3">NBRC 15389</strain>
    </source>
</reference>
<evidence type="ECO:0000256" key="1">
    <source>
        <dbReference type="SAM" id="MobiDB-lite"/>
    </source>
</evidence>
<feature type="region of interest" description="Disordered" evidence="1">
    <location>
        <begin position="1"/>
        <end position="23"/>
    </location>
</feature>
<gene>
    <name evidence="2" type="ORF">Scani_34700</name>
</gene>
<feature type="compositionally biased region" description="Low complexity" evidence="1">
    <location>
        <begin position="14"/>
        <end position="23"/>
    </location>
</feature>
<dbReference type="Proteomes" id="UP000435837">
    <property type="component" value="Unassembled WGS sequence"/>
</dbReference>
<comment type="caution">
    <text evidence="2">The sequence shown here is derived from an EMBL/GenBank/DDBJ whole genome shotgun (WGS) entry which is preliminary data.</text>
</comment>
<evidence type="ECO:0000313" key="3">
    <source>
        <dbReference type="Proteomes" id="UP000435837"/>
    </source>
</evidence>
<proteinExistence type="predicted"/>
<protein>
    <submittedName>
        <fullName evidence="2">Uncharacterized protein</fullName>
    </submittedName>
</protein>
<name>A0A640S9K2_9ACTN</name>
<sequence>MTAMFGPAGHGKSQALKAALKDQAAAARRDGRRIWAVDPTGTWGHLLRKGPQS</sequence>